<dbReference type="SMART" id="SM01415">
    <property type="entry name" value="DUF106"/>
    <property type="match status" value="1"/>
</dbReference>
<dbReference type="GeneID" id="76200017"/>
<evidence type="ECO:0000313" key="8">
    <source>
        <dbReference type="Proteomes" id="UP001596417"/>
    </source>
</evidence>
<dbReference type="InterPro" id="IPR002809">
    <property type="entry name" value="EMC3/TMCO1"/>
</dbReference>
<evidence type="ECO:0000256" key="2">
    <source>
        <dbReference type="ARBA" id="ARBA00022692"/>
    </source>
</evidence>
<sequence length="204" mass="22054">MVLESSGWTAYDTAASVFALALLSGYAFAPIQIAVATTLNLVLSPLATLIPLSLFLLGLSGVTGISATALRHLLLDNDRLDRLQSRITELQEKIAAGQNDDEAIDAVTEEQQELVNSTITMMKLQFRPMMWSMIVTVPVFLWLRWAVMAPTAAAIPVALTLPVVGQIALSATLIGPLKVWIVWYIGGSISASVLSRRLLARVTH</sequence>
<keyword evidence="5" id="KW-0175">Coiled coil</keyword>
<accession>A0ABD5YQW7</accession>
<dbReference type="AlphaFoldDB" id="A0ABD5YQW7"/>
<feature type="transmembrane region" description="Helical" evidence="6">
    <location>
        <begin position="46"/>
        <end position="70"/>
    </location>
</feature>
<dbReference type="EMBL" id="JBHTAX010000001">
    <property type="protein sequence ID" value="MFC7190414.1"/>
    <property type="molecule type" value="Genomic_DNA"/>
</dbReference>
<evidence type="ECO:0000256" key="1">
    <source>
        <dbReference type="ARBA" id="ARBA00004141"/>
    </source>
</evidence>
<evidence type="ECO:0000256" key="5">
    <source>
        <dbReference type="SAM" id="Coils"/>
    </source>
</evidence>
<feature type="transmembrane region" description="Helical" evidence="6">
    <location>
        <begin position="153"/>
        <end position="174"/>
    </location>
</feature>
<dbReference type="RefSeq" id="WP_264556093.1">
    <property type="nucleotide sequence ID" value="NZ_CP109979.1"/>
</dbReference>
<gene>
    <name evidence="7" type="ORF">ACFQL7_11490</name>
</gene>
<reference evidence="7 8" key="1">
    <citation type="journal article" date="2019" name="Int. J. Syst. Evol. Microbiol.">
        <title>The Global Catalogue of Microorganisms (GCM) 10K type strain sequencing project: providing services to taxonomists for standard genome sequencing and annotation.</title>
        <authorList>
            <consortium name="The Broad Institute Genomics Platform"/>
            <consortium name="The Broad Institute Genome Sequencing Center for Infectious Disease"/>
            <person name="Wu L."/>
            <person name="Ma J."/>
        </authorList>
    </citation>
    <scope>NUCLEOTIDE SEQUENCE [LARGE SCALE GENOMIC DNA]</scope>
    <source>
        <strain evidence="7 8">RDMS1</strain>
    </source>
</reference>
<protein>
    <submittedName>
        <fullName evidence="7">DUF106 domain-containing protein</fullName>
    </submittedName>
</protein>
<evidence type="ECO:0000256" key="3">
    <source>
        <dbReference type="ARBA" id="ARBA00022989"/>
    </source>
</evidence>
<keyword evidence="8" id="KW-1185">Reference proteome</keyword>
<evidence type="ECO:0000256" key="6">
    <source>
        <dbReference type="SAM" id="Phobius"/>
    </source>
</evidence>
<dbReference type="PANTHER" id="PTHR42198:SF1">
    <property type="entry name" value="INTEGRAL MEMBRANE PROTEIN"/>
    <property type="match status" value="1"/>
</dbReference>
<keyword evidence="4 6" id="KW-0472">Membrane</keyword>
<keyword evidence="3 6" id="KW-1133">Transmembrane helix</keyword>
<dbReference type="Proteomes" id="UP001596417">
    <property type="component" value="Unassembled WGS sequence"/>
</dbReference>
<organism evidence="7 8">
    <name type="scientific">Halocatena marina</name>
    <dbReference type="NCBI Taxonomy" id="2934937"/>
    <lineage>
        <taxon>Archaea</taxon>
        <taxon>Methanobacteriati</taxon>
        <taxon>Methanobacteriota</taxon>
        <taxon>Stenosarchaea group</taxon>
        <taxon>Halobacteria</taxon>
        <taxon>Halobacteriales</taxon>
        <taxon>Natronomonadaceae</taxon>
        <taxon>Halocatena</taxon>
    </lineage>
</organism>
<feature type="coiled-coil region" evidence="5">
    <location>
        <begin position="73"/>
        <end position="100"/>
    </location>
</feature>
<dbReference type="Pfam" id="PF01956">
    <property type="entry name" value="EMC3_TMCO1"/>
    <property type="match status" value="1"/>
</dbReference>
<dbReference type="PANTHER" id="PTHR42198">
    <property type="entry name" value="INTEGRAL MEMBRANE PROTEIN"/>
    <property type="match status" value="1"/>
</dbReference>
<evidence type="ECO:0000313" key="7">
    <source>
        <dbReference type="EMBL" id="MFC7190414.1"/>
    </source>
</evidence>
<feature type="transmembrane region" description="Helical" evidence="6">
    <location>
        <begin position="129"/>
        <end position="147"/>
    </location>
</feature>
<name>A0ABD5YQW7_9EURY</name>
<dbReference type="InterPro" id="IPR038978">
    <property type="entry name" value="MJ0935"/>
</dbReference>
<comment type="caution">
    <text evidence="7">The sequence shown here is derived from an EMBL/GenBank/DDBJ whole genome shotgun (WGS) entry which is preliminary data.</text>
</comment>
<keyword evidence="2 6" id="KW-0812">Transmembrane</keyword>
<evidence type="ECO:0000256" key="4">
    <source>
        <dbReference type="ARBA" id="ARBA00023136"/>
    </source>
</evidence>
<proteinExistence type="predicted"/>
<dbReference type="GO" id="GO:0016020">
    <property type="term" value="C:membrane"/>
    <property type="evidence" value="ECO:0007669"/>
    <property type="project" value="UniProtKB-SubCell"/>
</dbReference>
<comment type="subcellular location">
    <subcellularLocation>
        <location evidence="1">Membrane</location>
        <topology evidence="1">Multi-pass membrane protein</topology>
    </subcellularLocation>
</comment>